<gene>
    <name evidence="2" type="ORF">NJ959_15770</name>
</gene>
<organism evidence="2 3">
    <name type="scientific">Limnofasciculus baicalensis BBK-W-15</name>
    <dbReference type="NCBI Taxonomy" id="2699891"/>
    <lineage>
        <taxon>Bacteria</taxon>
        <taxon>Bacillati</taxon>
        <taxon>Cyanobacteriota</taxon>
        <taxon>Cyanophyceae</taxon>
        <taxon>Coleofasciculales</taxon>
        <taxon>Coleofasciculaceae</taxon>
        <taxon>Limnofasciculus</taxon>
        <taxon>Limnofasciculus baicalensis</taxon>
    </lineage>
</organism>
<reference evidence="2" key="1">
    <citation type="submission" date="2022-06" db="EMBL/GenBank/DDBJ databases">
        <title>New cyanobacteria of genus Symplocastrum in benthos of Lake Baikal.</title>
        <authorList>
            <person name="Sorokovikova E."/>
            <person name="Tikhonova I."/>
            <person name="Krasnopeev A."/>
            <person name="Evseev P."/>
            <person name="Gladkikh A."/>
            <person name="Belykh O."/>
        </authorList>
    </citation>
    <scope>NUCLEOTIDE SEQUENCE</scope>
    <source>
        <strain evidence="2">BBK-W-15</strain>
    </source>
</reference>
<proteinExistence type="predicted"/>
<name>A0AAE3GU28_9CYAN</name>
<dbReference type="Pfam" id="PF13182">
    <property type="entry name" value="DUF4007"/>
    <property type="match status" value="1"/>
</dbReference>
<sequence length="298" mass="33773">MVKQLNLIENAVNPAFARHETFHPRFGWLKKGFDGAKKDPEIFSKEDAPIRLGVGKNMVRSMRYWCNAFKILEGDSPSGFGMNLLASRGWDEFLEDPASLWLLHWNLLKPTCEAAAWYFTFYIFRKVEFSMDELFETICKYRDSLGSRIVDASLQKDITCILRMYVEQGSKNRPSEDSIDCPFTELGLIQQAAGDTKRYTFNTAPKANLPAEIIVAACLEFAKSKGEQKTISISSLTFDPGSPGLAFKISERTICDAIEQVERELGNLILSESSGLIQFSFKKDPEELAHSILDNYYK</sequence>
<dbReference type="InterPro" id="IPR025248">
    <property type="entry name" value="DUF4007"/>
</dbReference>
<dbReference type="RefSeq" id="WP_254012667.1">
    <property type="nucleotide sequence ID" value="NZ_JAMZMM010000151.1"/>
</dbReference>
<evidence type="ECO:0000259" key="1">
    <source>
        <dbReference type="Pfam" id="PF13182"/>
    </source>
</evidence>
<keyword evidence="3" id="KW-1185">Reference proteome</keyword>
<dbReference type="Proteomes" id="UP001204953">
    <property type="component" value="Unassembled WGS sequence"/>
</dbReference>
<protein>
    <submittedName>
        <fullName evidence="2">DUF4007 family protein</fullName>
    </submittedName>
</protein>
<dbReference type="AlphaFoldDB" id="A0AAE3GU28"/>
<accession>A0AAE3GU28</accession>
<evidence type="ECO:0000313" key="2">
    <source>
        <dbReference type="EMBL" id="MCP2729893.1"/>
    </source>
</evidence>
<evidence type="ECO:0000313" key="3">
    <source>
        <dbReference type="Proteomes" id="UP001204953"/>
    </source>
</evidence>
<comment type="caution">
    <text evidence="2">The sequence shown here is derived from an EMBL/GenBank/DDBJ whole genome shotgun (WGS) entry which is preliminary data.</text>
</comment>
<feature type="domain" description="DUF4007" evidence="1">
    <location>
        <begin position="16"/>
        <end position="297"/>
    </location>
</feature>
<dbReference type="EMBL" id="JAMZMM010000151">
    <property type="protein sequence ID" value="MCP2729893.1"/>
    <property type="molecule type" value="Genomic_DNA"/>
</dbReference>